<dbReference type="Proteomes" id="UP001250932">
    <property type="component" value="Unassembled WGS sequence"/>
</dbReference>
<organism evidence="1 2">
    <name type="scientific">Candidatus Nitronereus thalassa</name>
    <dbReference type="NCBI Taxonomy" id="3020898"/>
    <lineage>
        <taxon>Bacteria</taxon>
        <taxon>Pseudomonadati</taxon>
        <taxon>Nitrospirota</taxon>
        <taxon>Nitrospiria</taxon>
        <taxon>Nitrospirales</taxon>
        <taxon>Nitrospiraceae</taxon>
        <taxon>Candidatus Nitronereus</taxon>
    </lineage>
</organism>
<dbReference type="CDD" id="cd16377">
    <property type="entry name" value="23S_rRNA_IVP_like"/>
    <property type="match status" value="1"/>
</dbReference>
<dbReference type="EMBL" id="JAQOUE010000001">
    <property type="protein sequence ID" value="MDT7042366.1"/>
    <property type="molecule type" value="Genomic_DNA"/>
</dbReference>
<comment type="caution">
    <text evidence="1">The sequence shown here is derived from an EMBL/GenBank/DDBJ whole genome shotgun (WGS) entry which is preliminary data.</text>
</comment>
<keyword evidence="2" id="KW-1185">Reference proteome</keyword>
<dbReference type="PANTHER" id="PTHR38471">
    <property type="entry name" value="FOUR HELIX BUNDLE PROTEIN"/>
    <property type="match status" value="1"/>
</dbReference>
<evidence type="ECO:0000313" key="1">
    <source>
        <dbReference type="EMBL" id="MDT7042366.1"/>
    </source>
</evidence>
<gene>
    <name evidence="1" type="ORF">PPG34_08380</name>
</gene>
<proteinExistence type="predicted"/>
<protein>
    <submittedName>
        <fullName evidence="1">Four helix bundle protein</fullName>
    </submittedName>
</protein>
<dbReference type="Gene3D" id="1.20.1440.60">
    <property type="entry name" value="23S rRNA-intervening sequence"/>
    <property type="match status" value="1"/>
</dbReference>
<sequence length="123" mass="14073">MATKIKSFRDLEVWRLGKEIALEVYQSSKSFPKEEMYGLVSQMRRAAVSIPSNIAEGFIRIHNKEYRQFLYMALGSCAELETQVELSCDLGFLPSRGKGNLLEKLDHESRMLKSLIKKINVST</sequence>
<dbReference type="InterPro" id="IPR036583">
    <property type="entry name" value="23S_rRNA_IVS_sf"/>
</dbReference>
<dbReference type="PANTHER" id="PTHR38471:SF2">
    <property type="entry name" value="FOUR HELIX BUNDLE PROTEIN"/>
    <property type="match status" value="1"/>
</dbReference>
<name>A0ABU3K7L0_9BACT</name>
<accession>A0ABU3K7L0</accession>
<dbReference type="Pfam" id="PF05635">
    <property type="entry name" value="23S_rRNA_IVP"/>
    <property type="match status" value="1"/>
</dbReference>
<dbReference type="RefSeq" id="WP_313832757.1">
    <property type="nucleotide sequence ID" value="NZ_JAQOUE010000001.1"/>
</dbReference>
<evidence type="ECO:0000313" key="2">
    <source>
        <dbReference type="Proteomes" id="UP001250932"/>
    </source>
</evidence>
<reference evidence="1 2" key="1">
    <citation type="journal article" date="2023" name="ISME J.">
        <title>Cultivation and genomic characterization of novel and ubiquitous marine nitrite-oxidizing bacteria from the Nitrospirales.</title>
        <authorList>
            <person name="Mueller A.J."/>
            <person name="Daebeler A."/>
            <person name="Herbold C.W."/>
            <person name="Kirkegaard R.H."/>
            <person name="Daims H."/>
        </authorList>
    </citation>
    <scope>NUCLEOTIDE SEQUENCE [LARGE SCALE GENOMIC DNA]</scope>
    <source>
        <strain evidence="1 2">EB</strain>
    </source>
</reference>
<dbReference type="InterPro" id="IPR012657">
    <property type="entry name" value="23S_rRNA-intervening_sequence"/>
</dbReference>
<dbReference type="SUPFAM" id="SSF158446">
    <property type="entry name" value="IVS-encoded protein-like"/>
    <property type="match status" value="1"/>
</dbReference>
<dbReference type="NCBIfam" id="TIGR02436">
    <property type="entry name" value="four helix bundle protein"/>
    <property type="match status" value="1"/>
</dbReference>